<feature type="compositionally biased region" description="Basic and acidic residues" evidence="7">
    <location>
        <begin position="713"/>
        <end position="729"/>
    </location>
</feature>
<evidence type="ECO:0000313" key="12">
    <source>
        <dbReference type="Proteomes" id="UP000243217"/>
    </source>
</evidence>
<evidence type="ECO:0000313" key="11">
    <source>
        <dbReference type="EMBL" id="OQR92482.1"/>
    </source>
</evidence>
<dbReference type="InterPro" id="IPR011990">
    <property type="entry name" value="TPR-like_helical_dom_sf"/>
</dbReference>
<dbReference type="Gene3D" id="2.30.310.10">
    <property type="entry name" value="ibrinogen binding protein from staphylococcus aureus domain"/>
    <property type="match status" value="1"/>
</dbReference>
<feature type="coiled-coil region" evidence="6">
    <location>
        <begin position="328"/>
        <end position="371"/>
    </location>
</feature>
<dbReference type="Proteomes" id="UP000243217">
    <property type="component" value="Unassembled WGS sequence"/>
</dbReference>
<evidence type="ECO:0000256" key="6">
    <source>
        <dbReference type="SAM" id="Coils"/>
    </source>
</evidence>
<evidence type="ECO:0000256" key="5">
    <source>
        <dbReference type="ARBA" id="ARBA00070414"/>
    </source>
</evidence>
<keyword evidence="3" id="KW-0963">Cytoplasm</keyword>
<dbReference type="GO" id="GO:0005737">
    <property type="term" value="C:cytoplasm"/>
    <property type="evidence" value="ECO:0007669"/>
    <property type="project" value="UniProtKB-SubCell"/>
</dbReference>
<comment type="subcellular location">
    <subcellularLocation>
        <location evidence="1">Cytoplasm</location>
    </subcellularLocation>
</comment>
<evidence type="ECO:0000256" key="1">
    <source>
        <dbReference type="ARBA" id="ARBA00004496"/>
    </source>
</evidence>
<dbReference type="InterPro" id="IPR019734">
    <property type="entry name" value="TPR_rpt"/>
</dbReference>
<evidence type="ECO:0000259" key="9">
    <source>
        <dbReference type="Pfam" id="PF05670"/>
    </source>
</evidence>
<dbReference type="GO" id="GO:0000049">
    <property type="term" value="F:tRNA binding"/>
    <property type="evidence" value="ECO:0007669"/>
    <property type="project" value="TreeGrafter"/>
</dbReference>
<feature type="compositionally biased region" description="Acidic residues" evidence="7">
    <location>
        <begin position="730"/>
        <end position="756"/>
    </location>
</feature>
<protein>
    <recommendedName>
        <fullName evidence="5">Ribosome quality control complex subunit 2</fullName>
    </recommendedName>
</protein>
<dbReference type="InterPro" id="IPR008532">
    <property type="entry name" value="NFACT_RNA-bd"/>
</dbReference>
<feature type="compositionally biased region" description="Basic and acidic residues" evidence="7">
    <location>
        <begin position="669"/>
        <end position="685"/>
    </location>
</feature>
<feature type="region of interest" description="Disordered" evidence="7">
    <location>
        <begin position="669"/>
        <end position="881"/>
    </location>
</feature>
<dbReference type="SMART" id="SM00028">
    <property type="entry name" value="TPR"/>
    <property type="match status" value="5"/>
</dbReference>
<feature type="domain" description="NFACT protein C-terminal" evidence="10">
    <location>
        <begin position="906"/>
        <end position="1016"/>
    </location>
</feature>
<evidence type="ECO:0000256" key="8">
    <source>
        <dbReference type="SAM" id="Phobius"/>
    </source>
</evidence>
<dbReference type="GO" id="GO:1990116">
    <property type="term" value="P:ribosome-associated ubiquitin-dependent protein catabolic process"/>
    <property type="evidence" value="ECO:0007669"/>
    <property type="project" value="TreeGrafter"/>
</dbReference>
<feature type="transmembrane region" description="Helical" evidence="8">
    <location>
        <begin position="1701"/>
        <end position="1721"/>
    </location>
</feature>
<keyword evidence="8" id="KW-0472">Membrane</keyword>
<evidence type="ECO:0000256" key="3">
    <source>
        <dbReference type="ARBA" id="ARBA00022490"/>
    </source>
</evidence>
<dbReference type="GO" id="GO:1990112">
    <property type="term" value="C:RQC complex"/>
    <property type="evidence" value="ECO:0007669"/>
    <property type="project" value="TreeGrafter"/>
</dbReference>
<keyword evidence="4 6" id="KW-0175">Coiled coil</keyword>
<comment type="caution">
    <text evidence="11">The sequence shown here is derived from an EMBL/GenBank/DDBJ whole genome shotgun (WGS) entry which is preliminary data.</text>
</comment>
<evidence type="ECO:0000256" key="2">
    <source>
        <dbReference type="ARBA" id="ARBA00008318"/>
    </source>
</evidence>
<dbReference type="Pfam" id="PF05833">
    <property type="entry name" value="NFACT_N"/>
    <property type="match status" value="1"/>
</dbReference>
<dbReference type="Pfam" id="PF05670">
    <property type="entry name" value="NFACT-R_1"/>
    <property type="match status" value="1"/>
</dbReference>
<dbReference type="Gene3D" id="1.25.40.10">
    <property type="entry name" value="Tetratricopeptide repeat domain"/>
    <property type="match status" value="3"/>
</dbReference>
<evidence type="ECO:0000256" key="7">
    <source>
        <dbReference type="SAM" id="MobiDB-lite"/>
    </source>
</evidence>
<proteinExistence type="inferred from homology"/>
<dbReference type="InterPro" id="IPR051608">
    <property type="entry name" value="RQC_Subunit_NEMF"/>
</dbReference>
<name>A0A1V9Z3K7_9STRA</name>
<dbReference type="Pfam" id="PF11923">
    <property type="entry name" value="NFACT-C"/>
    <property type="match status" value="1"/>
</dbReference>
<dbReference type="PANTHER" id="PTHR15239:SF6">
    <property type="entry name" value="RIBOSOME QUALITY CONTROL COMPLEX SUBUNIT NEMF"/>
    <property type="match status" value="1"/>
</dbReference>
<comment type="similarity">
    <text evidence="2">Belongs to the NEMF family.</text>
</comment>
<dbReference type="OrthoDB" id="207084at2759"/>
<evidence type="ECO:0000256" key="4">
    <source>
        <dbReference type="ARBA" id="ARBA00023054"/>
    </source>
</evidence>
<sequence length="1723" mass="191943">MKTRMAIDDISAMVGSIQKNVVNMRVTNIYDSDVSKTYILKLATPGLPKVFLLLQSGIRFHTTAYARETASALPLQFTMKLRKHLRGKRLASVTQCASDRVIDFCFGDGDQSHHLILELYAAGNIILTDHTYSILSLLRSHTYDEQVKVAVKQIYPMGNAMVVGNTASSVFTKGTDLISFIQNYIQDIATKEKSKKQYTLKQILMSKESGYGGFGPTIVEHCIVKAHIASNLKIKTVTSNVQVPLSPEQADALVGSLALAPTLIEDLIASQVTLHGEGSDASDVSDHGFIILNHTGQFDEFTPYLYAQHEGRQIQRFHTFDMAVDEFFSKIEAQVAEAEKKQAAAAAETKVDKLKKHQQDQMEQFRKTQEECVTQAMLIEQNQQDVENVLLVIRSALANGMDWKDLEDLVKQEQKNGNPVASLIHKLDLAQNKISILLCDNEADDADMESAIAYCVPIDLSMSALANARELYSKKKKAVVKALKATEATDKAIEQAIKKHEKKQQQQKLQRKTMYQRRKVMWFEKFHWFITREKYLVLAGKDAQQNETLVKRYLRKGDLYVHADLHGAATCIIRNRSTNPNDPIPISTIEQAGCMSVCRSNAWSNQVVAGAYWVHADQVSKTAPTGEYLTTGSFMIRGKKNFIPASRLEMGLAIVFRIDESSIKNHAQLDEEHDDKEHSFEREAPVEDDIKDSVEVQPTPATPEPVVTQSDTEIVKEEEAVKEDKVSIEKEEDEDQIDAEESNVNESNSVEDEEEKTVENERPGKKKLSAKERRDLKKQRNAKGDVNTPEPKPQPVEKNAPKNTPPPAPVRGKKGKLKKMKKYVDQDEDERMLRLAALGHVKSIPSAEPSEATNDNDSVSNDESVDNDEPTPSEASTKIVDEEKEAIYALHRERKQQLLEQEEEEAQNSAFLDSFTGTPLPNDMLLFAMPMCAPYSTLALYTYKVKLTPGSQKKGKAGQFAMDHFLNLKPKVSAAITISNDNEEVPEVDPYEAQKELMKCIPEANIVGCMVGPVKLEDSDDETSPLPVAPAASPVSKMDKLEAVRQRAHAMMEKMQYAEGGALYKDLIAEAGSDVPAQFLESCRMNLAIAYIKQNLHHEVIPLCSEILKVNPNMYKAMHFRGHSFMQMGFIQDASNDLNAALAGLPNDEGIKGDLATLAIAQEAEVKLKDLTAKANEAFQADDLDETIKLFKEALEEAIKVKRRDACGAINGSIGMALFKQNKHREAVPHFGQALQDMPHPERRMEFLEALSACHTVLGEGDLCIKALDGAIMIGVQAGAPPPRMVKLLLHAVRSCGMLKKTEEGLKYARKAKEIATAVQQWEVVFQCNEWIARLYTENQQPDQALASITEAFQEACSRVDLKSAIALMYIQMHVLKITDPMKHINLVQSTHAFFVSQKEFKGVLSCLEVLIVYTVHQFKTQGKDPKHITTLEEYWDEVKALPYEPMENEEKFLVLKLMQLQADFYVEFDTKKSCRKILKEMLDLAHAVKPIPPQHIIAEVFKKLTALSEDPAEQLENLTEVEKSLKQFKADVDSRIQTEQKAEILAKIAGDIADTLCNKAYCQAELGNIDDAEGTLAECKTVCESNDIQNGRINCLNAIATGILALKRGNKEAAEEQFAEGLALSEASNDENVITQVRELVDEARQKGGLSALPKAAETTPAGTKEPAAAPVEVKEKSVKAPVKKTYPGAKLKKNQGSSLAEYIPMIVFMLFLALFFHLVSQ</sequence>
<dbReference type="GO" id="GO:0072344">
    <property type="term" value="P:rescue of stalled ribosome"/>
    <property type="evidence" value="ECO:0007669"/>
    <property type="project" value="TreeGrafter"/>
</dbReference>
<dbReference type="InterPro" id="IPR021846">
    <property type="entry name" value="NFACT-C"/>
</dbReference>
<keyword evidence="8" id="KW-1133">Transmembrane helix</keyword>
<feature type="domain" description="NFACT RNA-binding" evidence="9">
    <location>
        <begin position="525"/>
        <end position="638"/>
    </location>
</feature>
<feature type="compositionally biased region" description="Basic residues" evidence="7">
    <location>
        <begin position="811"/>
        <end position="821"/>
    </location>
</feature>
<keyword evidence="12" id="KW-1185">Reference proteome</keyword>
<feature type="compositionally biased region" description="Basic and acidic residues" evidence="7">
    <location>
        <begin position="757"/>
        <end position="775"/>
    </location>
</feature>
<organism evidence="11 12">
    <name type="scientific">Thraustotheca clavata</name>
    <dbReference type="NCBI Taxonomy" id="74557"/>
    <lineage>
        <taxon>Eukaryota</taxon>
        <taxon>Sar</taxon>
        <taxon>Stramenopiles</taxon>
        <taxon>Oomycota</taxon>
        <taxon>Saprolegniomycetes</taxon>
        <taxon>Saprolegniales</taxon>
        <taxon>Achlyaceae</taxon>
        <taxon>Thraustotheca</taxon>
    </lineage>
</organism>
<reference evidence="11 12" key="1">
    <citation type="journal article" date="2014" name="Genome Biol. Evol.">
        <title>The secreted proteins of Achlya hypogyna and Thraustotheca clavata identify the ancestral oomycete secretome and reveal gene acquisitions by horizontal gene transfer.</title>
        <authorList>
            <person name="Misner I."/>
            <person name="Blouin N."/>
            <person name="Leonard G."/>
            <person name="Richards T.A."/>
            <person name="Lane C.E."/>
        </authorList>
    </citation>
    <scope>NUCLEOTIDE SEQUENCE [LARGE SCALE GENOMIC DNA]</scope>
    <source>
        <strain evidence="11 12">ATCC 34112</strain>
    </source>
</reference>
<dbReference type="FunFam" id="2.30.310.10:FF:000003">
    <property type="entry name" value="Zinc knuckle domain containing protein"/>
    <property type="match status" value="1"/>
</dbReference>
<dbReference type="GO" id="GO:0043023">
    <property type="term" value="F:ribosomal large subunit binding"/>
    <property type="evidence" value="ECO:0007669"/>
    <property type="project" value="TreeGrafter"/>
</dbReference>
<keyword evidence="8" id="KW-0812">Transmembrane</keyword>
<gene>
    <name evidence="11" type="ORF">THRCLA_08690</name>
</gene>
<accession>A0A1V9Z3K7</accession>
<evidence type="ECO:0000259" key="10">
    <source>
        <dbReference type="Pfam" id="PF11923"/>
    </source>
</evidence>
<dbReference type="EMBL" id="JNBS01002324">
    <property type="protein sequence ID" value="OQR92482.1"/>
    <property type="molecule type" value="Genomic_DNA"/>
</dbReference>
<dbReference type="SUPFAM" id="SSF48452">
    <property type="entry name" value="TPR-like"/>
    <property type="match status" value="2"/>
</dbReference>
<feature type="region of interest" description="Disordered" evidence="7">
    <location>
        <begin position="1652"/>
        <end position="1674"/>
    </location>
</feature>
<dbReference type="STRING" id="74557.A0A1V9Z3K7"/>
<dbReference type="PANTHER" id="PTHR15239">
    <property type="entry name" value="NUCLEAR EXPORT MEDIATOR FACTOR NEMF"/>
    <property type="match status" value="1"/>
</dbReference>